<protein>
    <submittedName>
        <fullName evidence="1">Uncharacterized protein</fullName>
    </submittedName>
</protein>
<sequence>MFFKSELQRTLNNADDLSASDKLMIGKFIDGETMSPYHGDMTEGLKERLSQATLNRQNAISSLEEKDPNWVKWALLESYYAGSINEKKDDVMAVLNWVCDNR</sequence>
<dbReference type="EMBL" id="UINC01104301">
    <property type="protein sequence ID" value="SVC67342.1"/>
    <property type="molecule type" value="Genomic_DNA"/>
</dbReference>
<dbReference type="AlphaFoldDB" id="A0A382P607"/>
<organism evidence="1">
    <name type="scientific">marine metagenome</name>
    <dbReference type="NCBI Taxonomy" id="408172"/>
    <lineage>
        <taxon>unclassified sequences</taxon>
        <taxon>metagenomes</taxon>
        <taxon>ecological metagenomes</taxon>
    </lineage>
</organism>
<reference evidence="1" key="1">
    <citation type="submission" date="2018-05" db="EMBL/GenBank/DDBJ databases">
        <authorList>
            <person name="Lanie J.A."/>
            <person name="Ng W.-L."/>
            <person name="Kazmierczak K.M."/>
            <person name="Andrzejewski T.M."/>
            <person name="Davidsen T.M."/>
            <person name="Wayne K.J."/>
            <person name="Tettelin H."/>
            <person name="Glass J.I."/>
            <person name="Rusch D."/>
            <person name="Podicherti R."/>
            <person name="Tsui H.-C.T."/>
            <person name="Winkler M.E."/>
        </authorList>
    </citation>
    <scope>NUCLEOTIDE SEQUENCE</scope>
</reference>
<gene>
    <name evidence="1" type="ORF">METZ01_LOCUS320196</name>
</gene>
<proteinExistence type="predicted"/>
<accession>A0A382P607</accession>
<evidence type="ECO:0000313" key="1">
    <source>
        <dbReference type="EMBL" id="SVC67342.1"/>
    </source>
</evidence>
<name>A0A382P607_9ZZZZ</name>